<dbReference type="InterPro" id="IPR000639">
    <property type="entry name" value="Epox_hydrolase-like"/>
</dbReference>
<reference evidence="3 4" key="1">
    <citation type="submission" date="2018-10" db="EMBL/GenBank/DDBJ databases">
        <title>Genomic Encyclopedia of Archaeal and Bacterial Type Strains, Phase II (KMG-II): from individual species to whole genera.</title>
        <authorList>
            <person name="Goeker M."/>
        </authorList>
    </citation>
    <scope>NUCLEOTIDE SEQUENCE [LARGE SCALE GENOMIC DNA]</scope>
    <source>
        <strain evidence="3 4">DSM 14954</strain>
    </source>
</reference>
<sequence>MNPPELEGVTHTYVDLPNGLRVHVAEHGPSDGVPVLALHGFPQHWYEWRRLFAALPEHRIIAPDLRGLGWTGRAPDGDYRKATIAGDQIALLDALGLDRVVLVAHDWGGWVGWHLALSHAERFSGYVATGIVHPWNSTLDLMREGHRFLYQPPIAAPVLGPLLIPHAVTRFLRAAWGDRETYDRAAERIYAEPYKTTAGAASQYYRQFLVREVLRGPSGRLTIPTRLLQGRRDPIGTRLAEGLDRRGDDAFTMLLEGCGHFVPEERPGDVAAAVRSLPWS</sequence>
<accession>A0A660LFY5</accession>
<organism evidence="3 4">
    <name type="scientific">Solirubrobacter pauli</name>
    <dbReference type="NCBI Taxonomy" id="166793"/>
    <lineage>
        <taxon>Bacteria</taxon>
        <taxon>Bacillati</taxon>
        <taxon>Actinomycetota</taxon>
        <taxon>Thermoleophilia</taxon>
        <taxon>Solirubrobacterales</taxon>
        <taxon>Solirubrobacteraceae</taxon>
        <taxon>Solirubrobacter</taxon>
    </lineage>
</organism>
<proteinExistence type="predicted"/>
<evidence type="ECO:0000313" key="3">
    <source>
        <dbReference type="EMBL" id="RKQ93499.1"/>
    </source>
</evidence>
<name>A0A660LFY5_9ACTN</name>
<dbReference type="EMBL" id="RBIL01000001">
    <property type="protein sequence ID" value="RKQ93499.1"/>
    <property type="molecule type" value="Genomic_DNA"/>
</dbReference>
<dbReference type="InterPro" id="IPR000073">
    <property type="entry name" value="AB_hydrolase_1"/>
</dbReference>
<evidence type="ECO:0000256" key="1">
    <source>
        <dbReference type="ARBA" id="ARBA00022801"/>
    </source>
</evidence>
<comment type="caution">
    <text evidence="3">The sequence shown here is derived from an EMBL/GenBank/DDBJ whole genome shotgun (WGS) entry which is preliminary data.</text>
</comment>
<dbReference type="GO" id="GO:0016787">
    <property type="term" value="F:hydrolase activity"/>
    <property type="evidence" value="ECO:0007669"/>
    <property type="project" value="UniProtKB-KW"/>
</dbReference>
<feature type="domain" description="AB hydrolase-1" evidence="2">
    <location>
        <begin position="34"/>
        <end position="267"/>
    </location>
</feature>
<dbReference type="SUPFAM" id="SSF53474">
    <property type="entry name" value="alpha/beta-Hydrolases"/>
    <property type="match status" value="1"/>
</dbReference>
<dbReference type="PRINTS" id="PR00412">
    <property type="entry name" value="EPOXHYDRLASE"/>
</dbReference>
<protein>
    <submittedName>
        <fullName evidence="3">Pimeloyl-ACP methyl ester carboxylesterase</fullName>
    </submittedName>
</protein>
<evidence type="ECO:0000259" key="2">
    <source>
        <dbReference type="Pfam" id="PF00561"/>
    </source>
</evidence>
<dbReference type="InterPro" id="IPR029058">
    <property type="entry name" value="AB_hydrolase_fold"/>
</dbReference>
<dbReference type="PANTHER" id="PTHR43329">
    <property type="entry name" value="EPOXIDE HYDROLASE"/>
    <property type="match status" value="1"/>
</dbReference>
<dbReference type="Proteomes" id="UP000278962">
    <property type="component" value="Unassembled WGS sequence"/>
</dbReference>
<dbReference type="Pfam" id="PF00561">
    <property type="entry name" value="Abhydrolase_1"/>
    <property type="match status" value="1"/>
</dbReference>
<dbReference type="Gene3D" id="3.40.50.1820">
    <property type="entry name" value="alpha/beta hydrolase"/>
    <property type="match status" value="1"/>
</dbReference>
<dbReference type="RefSeq" id="WP_170179146.1">
    <property type="nucleotide sequence ID" value="NZ_RBIL01000001.1"/>
</dbReference>
<evidence type="ECO:0000313" key="4">
    <source>
        <dbReference type="Proteomes" id="UP000278962"/>
    </source>
</evidence>
<gene>
    <name evidence="3" type="ORF">C8N24_3367</name>
</gene>
<dbReference type="AlphaFoldDB" id="A0A660LFY5"/>
<keyword evidence="1" id="KW-0378">Hydrolase</keyword>
<keyword evidence="4" id="KW-1185">Reference proteome</keyword>